<reference evidence="10" key="1">
    <citation type="journal article" date="2018" name="DNA Res.">
        <title>Multiple hybrid de novo genome assembly of finger millet, an orphan allotetraploid crop.</title>
        <authorList>
            <person name="Hatakeyama M."/>
            <person name="Aluri S."/>
            <person name="Balachadran M.T."/>
            <person name="Sivarajan S.R."/>
            <person name="Patrignani A."/>
            <person name="Gruter S."/>
            <person name="Poveda L."/>
            <person name="Shimizu-Inatsugi R."/>
            <person name="Baeten J."/>
            <person name="Francoijs K.J."/>
            <person name="Nataraja K.N."/>
            <person name="Reddy Y.A.N."/>
            <person name="Phadnis S."/>
            <person name="Ravikumar R.L."/>
            <person name="Schlapbach R."/>
            <person name="Sreeman S.M."/>
            <person name="Shimizu K.K."/>
        </authorList>
    </citation>
    <scope>NUCLEOTIDE SEQUENCE</scope>
</reference>
<dbReference type="SUPFAM" id="SSF144091">
    <property type="entry name" value="Rhomboid-like"/>
    <property type="match status" value="1"/>
</dbReference>
<dbReference type="PANTHER" id="PTHR22936">
    <property type="entry name" value="RHOMBOID-RELATED"/>
    <property type="match status" value="1"/>
</dbReference>
<keyword evidence="5 8" id="KW-0378">Hydrolase</keyword>
<dbReference type="GO" id="GO:0005737">
    <property type="term" value="C:cytoplasm"/>
    <property type="evidence" value="ECO:0007669"/>
    <property type="project" value="UniProtKB-ARBA"/>
</dbReference>
<evidence type="ECO:0000256" key="6">
    <source>
        <dbReference type="ARBA" id="ARBA00022989"/>
    </source>
</evidence>
<gene>
    <name evidence="10" type="primary">ga27306</name>
    <name evidence="10" type="ORF">PR202_ga27306</name>
</gene>
<dbReference type="EMBL" id="BQKI01000015">
    <property type="protein sequence ID" value="GJN09309.1"/>
    <property type="molecule type" value="Genomic_DNA"/>
</dbReference>
<evidence type="ECO:0000259" key="9">
    <source>
        <dbReference type="Pfam" id="PF01694"/>
    </source>
</evidence>
<dbReference type="GO" id="GO:0006508">
    <property type="term" value="P:proteolysis"/>
    <property type="evidence" value="ECO:0007669"/>
    <property type="project" value="UniProtKB-KW"/>
</dbReference>
<dbReference type="GO" id="GO:0016020">
    <property type="term" value="C:membrane"/>
    <property type="evidence" value="ECO:0007669"/>
    <property type="project" value="UniProtKB-SubCell"/>
</dbReference>
<organism evidence="10 11">
    <name type="scientific">Eleusine coracana subsp. coracana</name>
    <dbReference type="NCBI Taxonomy" id="191504"/>
    <lineage>
        <taxon>Eukaryota</taxon>
        <taxon>Viridiplantae</taxon>
        <taxon>Streptophyta</taxon>
        <taxon>Embryophyta</taxon>
        <taxon>Tracheophyta</taxon>
        <taxon>Spermatophyta</taxon>
        <taxon>Magnoliopsida</taxon>
        <taxon>Liliopsida</taxon>
        <taxon>Poales</taxon>
        <taxon>Poaceae</taxon>
        <taxon>PACMAD clade</taxon>
        <taxon>Chloridoideae</taxon>
        <taxon>Cynodonteae</taxon>
        <taxon>Eleusininae</taxon>
        <taxon>Eleusine</taxon>
    </lineage>
</organism>
<dbReference type="Pfam" id="PF01694">
    <property type="entry name" value="Rhomboid"/>
    <property type="match status" value="1"/>
</dbReference>
<feature type="transmembrane region" description="Helical" evidence="8">
    <location>
        <begin position="240"/>
        <end position="260"/>
    </location>
</feature>
<evidence type="ECO:0000256" key="8">
    <source>
        <dbReference type="RuleBase" id="RU362115"/>
    </source>
</evidence>
<dbReference type="InterPro" id="IPR035952">
    <property type="entry name" value="Rhomboid-like_sf"/>
</dbReference>
<dbReference type="Proteomes" id="UP001054889">
    <property type="component" value="Unassembled WGS sequence"/>
</dbReference>
<evidence type="ECO:0000256" key="7">
    <source>
        <dbReference type="ARBA" id="ARBA00023136"/>
    </source>
</evidence>
<dbReference type="GO" id="GO:0004252">
    <property type="term" value="F:serine-type endopeptidase activity"/>
    <property type="evidence" value="ECO:0007669"/>
    <property type="project" value="InterPro"/>
</dbReference>
<dbReference type="AlphaFoldDB" id="A0AAV5DEW4"/>
<evidence type="ECO:0000256" key="3">
    <source>
        <dbReference type="ARBA" id="ARBA00009045"/>
    </source>
</evidence>
<dbReference type="InterPro" id="IPR022764">
    <property type="entry name" value="Peptidase_S54_rhomboid_dom"/>
</dbReference>
<dbReference type="PANTHER" id="PTHR22936:SF108">
    <property type="entry name" value="RHOMBOID-LIKE PROTEIN"/>
    <property type="match status" value="1"/>
</dbReference>
<keyword evidence="4 8" id="KW-0812">Transmembrane</keyword>
<evidence type="ECO:0000313" key="10">
    <source>
        <dbReference type="EMBL" id="GJN09309.1"/>
    </source>
</evidence>
<keyword evidence="8" id="KW-0645">Protease</keyword>
<evidence type="ECO:0000256" key="5">
    <source>
        <dbReference type="ARBA" id="ARBA00022801"/>
    </source>
</evidence>
<name>A0AAV5DEW4_ELECO</name>
<comment type="caution">
    <text evidence="10">The sequence shown here is derived from an EMBL/GenBank/DDBJ whole genome shotgun (WGS) entry which is preliminary data.</text>
</comment>
<keyword evidence="11" id="KW-1185">Reference proteome</keyword>
<feature type="domain" description="Peptidase S54 rhomboid" evidence="9">
    <location>
        <begin position="110"/>
        <end position="258"/>
    </location>
</feature>
<keyword evidence="6 8" id="KW-1133">Transmembrane helix</keyword>
<feature type="transmembrane region" description="Helical" evidence="8">
    <location>
        <begin position="209"/>
        <end position="234"/>
    </location>
</feature>
<sequence>MATRGDLEKGGVKKVPGKVPAPLYPQHEGEREWVAWLIPIFFVTNITVFVVTMYVNNCPVHTPARDGKCIGHWLGRFGFQPLRQNPLLGPSSATLTKMGALVWEKVVHHHEGWRLISSMWLHAGALHLVVNMFSLMFVGMRLETQFGYVRIGAVYLLSGLGGSVLTSLFIRNTISVGASGALFGLLGAMLSELLTNWTIYSNKILSERAILFLQATAVMTLLSVIVVNLVIGILPHVNNFAHIGGFLTGFLLGFVVLMRPHLGWLQRYGMTPGSDCTTKKYLLYQWILLAVALILVIIEFAIGMAMVFRGANANDSCQWCHYLSCVPTSSWTCTN</sequence>
<dbReference type="EC" id="3.4.21.105" evidence="8"/>
<evidence type="ECO:0000313" key="11">
    <source>
        <dbReference type="Proteomes" id="UP001054889"/>
    </source>
</evidence>
<protein>
    <recommendedName>
        <fullName evidence="8">RHOMBOID-like protein</fullName>
        <ecNumber evidence="8">3.4.21.105</ecNumber>
    </recommendedName>
</protein>
<feature type="transmembrane region" description="Helical" evidence="8">
    <location>
        <begin position="281"/>
        <end position="308"/>
    </location>
</feature>
<evidence type="ECO:0000256" key="2">
    <source>
        <dbReference type="ARBA" id="ARBA00004141"/>
    </source>
</evidence>
<feature type="transmembrane region" description="Helical" evidence="8">
    <location>
        <begin position="151"/>
        <end position="170"/>
    </location>
</feature>
<comment type="catalytic activity">
    <reaction evidence="1 8">
        <text>Cleaves type-1 transmembrane domains using a catalytic dyad composed of serine and histidine that are contributed by different transmembrane domains.</text>
        <dbReference type="EC" id="3.4.21.105"/>
    </reaction>
</comment>
<feature type="transmembrane region" description="Helical" evidence="8">
    <location>
        <begin position="119"/>
        <end position="139"/>
    </location>
</feature>
<dbReference type="GO" id="GO:0012505">
    <property type="term" value="C:endomembrane system"/>
    <property type="evidence" value="ECO:0007669"/>
    <property type="project" value="UniProtKB-ARBA"/>
</dbReference>
<evidence type="ECO:0000256" key="1">
    <source>
        <dbReference type="ARBA" id="ARBA00000156"/>
    </source>
</evidence>
<dbReference type="Gene3D" id="1.20.1540.10">
    <property type="entry name" value="Rhomboid-like"/>
    <property type="match status" value="1"/>
</dbReference>
<feature type="transmembrane region" description="Helical" evidence="8">
    <location>
        <begin position="176"/>
        <end position="197"/>
    </location>
</feature>
<accession>A0AAV5DEW4</accession>
<keyword evidence="7 8" id="KW-0472">Membrane</keyword>
<feature type="transmembrane region" description="Helical" evidence="8">
    <location>
        <begin position="33"/>
        <end position="55"/>
    </location>
</feature>
<reference evidence="10" key="2">
    <citation type="submission" date="2021-12" db="EMBL/GenBank/DDBJ databases">
        <title>Resequencing data analysis of finger millet.</title>
        <authorList>
            <person name="Hatakeyama M."/>
            <person name="Aluri S."/>
            <person name="Balachadran M.T."/>
            <person name="Sivarajan S.R."/>
            <person name="Poveda L."/>
            <person name="Shimizu-Inatsugi R."/>
            <person name="Schlapbach R."/>
            <person name="Sreeman S.M."/>
            <person name="Shimizu K.K."/>
        </authorList>
    </citation>
    <scope>NUCLEOTIDE SEQUENCE</scope>
</reference>
<comment type="subcellular location">
    <subcellularLocation>
        <location evidence="2 8">Membrane</location>
        <topology evidence="2 8">Multi-pass membrane protein</topology>
    </subcellularLocation>
</comment>
<comment type="similarity">
    <text evidence="3 8">Belongs to the peptidase S54 family.</text>
</comment>
<dbReference type="FunFam" id="1.20.1540.10:FF:000019">
    <property type="entry name" value="RHOMBOID-like protein"/>
    <property type="match status" value="1"/>
</dbReference>
<evidence type="ECO:0000256" key="4">
    <source>
        <dbReference type="ARBA" id="ARBA00022692"/>
    </source>
</evidence>
<dbReference type="InterPro" id="IPR002610">
    <property type="entry name" value="Peptidase_S54_rhomboid-like"/>
</dbReference>
<comment type="function">
    <text evidence="8">Serine protease involved in intramembrane proteolysis.</text>
</comment>
<keyword evidence="8" id="KW-0720">Serine protease</keyword>
<proteinExistence type="inferred from homology"/>